<evidence type="ECO:0000256" key="10">
    <source>
        <dbReference type="ARBA" id="ARBA00037054"/>
    </source>
</evidence>
<evidence type="ECO:0000256" key="7">
    <source>
        <dbReference type="ARBA" id="ARBA00022692"/>
    </source>
</evidence>
<organism evidence="14 15">
    <name type="scientific">Xaviernesmea oryzae</name>
    <dbReference type="NCBI Taxonomy" id="464029"/>
    <lineage>
        <taxon>Bacteria</taxon>
        <taxon>Pseudomonadati</taxon>
        <taxon>Pseudomonadota</taxon>
        <taxon>Alphaproteobacteria</taxon>
        <taxon>Hyphomicrobiales</taxon>
        <taxon>Rhizobiaceae</taxon>
        <taxon>Rhizobium/Agrobacterium group</taxon>
        <taxon>Xaviernesmea</taxon>
    </lineage>
</organism>
<feature type="transmembrane region" description="Helical" evidence="12">
    <location>
        <begin position="72"/>
        <end position="97"/>
    </location>
</feature>
<dbReference type="GO" id="GO:0055085">
    <property type="term" value="P:transmembrane transport"/>
    <property type="evidence" value="ECO:0007669"/>
    <property type="project" value="InterPro"/>
</dbReference>
<feature type="transmembrane region" description="Helical" evidence="12">
    <location>
        <begin position="109"/>
        <end position="137"/>
    </location>
</feature>
<feature type="transmembrane region" description="Helical" evidence="12">
    <location>
        <begin position="268"/>
        <end position="288"/>
    </location>
</feature>
<keyword evidence="5" id="KW-1003">Cell membrane</keyword>
<dbReference type="PANTHER" id="PTHR43227">
    <property type="entry name" value="BLL4140 PROTEIN"/>
    <property type="match status" value="1"/>
</dbReference>
<feature type="transmembrane region" description="Helical" evidence="12">
    <location>
        <begin position="202"/>
        <end position="221"/>
    </location>
</feature>
<evidence type="ECO:0000259" key="13">
    <source>
        <dbReference type="PROSITE" id="PS50928"/>
    </source>
</evidence>
<dbReference type="Gene3D" id="1.10.3720.10">
    <property type="entry name" value="MetI-like"/>
    <property type="match status" value="1"/>
</dbReference>
<dbReference type="InterPro" id="IPR050809">
    <property type="entry name" value="UgpAE/MalFG_permease"/>
</dbReference>
<dbReference type="EMBL" id="FXAF01000006">
    <property type="protein sequence ID" value="SMF40158.1"/>
    <property type="molecule type" value="Genomic_DNA"/>
</dbReference>
<comment type="function">
    <text evidence="10">Part of the ABC transporter complex UgpBAEC involved in sn-glycerol-3-phosphate (G3P) import. Probably responsible for the translocation of the substrate across the membrane.</text>
</comment>
<dbReference type="PANTHER" id="PTHR43227:SF9">
    <property type="entry name" value="SN-GLYCEROL-3-PHOSPHATE TRANSPORT SYSTEM PERMEASE PROTEIN UGPA"/>
    <property type="match status" value="1"/>
</dbReference>
<dbReference type="GO" id="GO:0005886">
    <property type="term" value="C:plasma membrane"/>
    <property type="evidence" value="ECO:0007669"/>
    <property type="project" value="UniProtKB-SubCell"/>
</dbReference>
<evidence type="ECO:0000256" key="2">
    <source>
        <dbReference type="ARBA" id="ARBA00009306"/>
    </source>
</evidence>
<dbReference type="CDD" id="cd06261">
    <property type="entry name" value="TM_PBP2"/>
    <property type="match status" value="1"/>
</dbReference>
<dbReference type="RefSeq" id="WP_085422077.1">
    <property type="nucleotide sequence ID" value="NZ_FXAF01000006.1"/>
</dbReference>
<dbReference type="AlphaFoldDB" id="A0A1X7EUD8"/>
<dbReference type="Proteomes" id="UP000192903">
    <property type="component" value="Unassembled WGS sequence"/>
</dbReference>
<keyword evidence="15" id="KW-1185">Reference proteome</keyword>
<evidence type="ECO:0000256" key="5">
    <source>
        <dbReference type="ARBA" id="ARBA00022475"/>
    </source>
</evidence>
<dbReference type="OrthoDB" id="9773727at2"/>
<keyword evidence="7 12" id="KW-0812">Transmembrane</keyword>
<accession>A0A1X7EUD8</accession>
<evidence type="ECO:0000313" key="14">
    <source>
        <dbReference type="EMBL" id="SMF40158.1"/>
    </source>
</evidence>
<dbReference type="NCBIfam" id="NF007852">
    <property type="entry name" value="PRK10561.1"/>
    <property type="match status" value="1"/>
</dbReference>
<protein>
    <recommendedName>
        <fullName evidence="11">sn-glycerol-3-phosphate transport system permease protein UgpA</fullName>
    </recommendedName>
</protein>
<feature type="transmembrane region" description="Helical" evidence="12">
    <location>
        <begin position="12"/>
        <end position="31"/>
    </location>
</feature>
<feature type="domain" description="ABC transmembrane type-1" evidence="13">
    <location>
        <begin position="72"/>
        <end position="284"/>
    </location>
</feature>
<keyword evidence="4 12" id="KW-0813">Transport</keyword>
<evidence type="ECO:0000256" key="9">
    <source>
        <dbReference type="ARBA" id="ARBA00023136"/>
    </source>
</evidence>
<dbReference type="PROSITE" id="PS50928">
    <property type="entry name" value="ABC_TM1"/>
    <property type="match status" value="1"/>
</dbReference>
<keyword evidence="8 12" id="KW-1133">Transmembrane helix</keyword>
<comment type="subunit">
    <text evidence="3">The complex is composed of two ATP-binding proteins (UgpC), two transmembrane proteins (UgpA and UgpE) and a solute-binding protein (UgpB).</text>
</comment>
<evidence type="ECO:0000313" key="15">
    <source>
        <dbReference type="Proteomes" id="UP000192903"/>
    </source>
</evidence>
<evidence type="ECO:0000256" key="1">
    <source>
        <dbReference type="ARBA" id="ARBA00004429"/>
    </source>
</evidence>
<dbReference type="SUPFAM" id="SSF161098">
    <property type="entry name" value="MetI-like"/>
    <property type="match status" value="1"/>
</dbReference>
<comment type="similarity">
    <text evidence="2 12">Belongs to the binding-protein-dependent transport system permease family.</text>
</comment>
<name>A0A1X7EUD8_9HYPH</name>
<dbReference type="Pfam" id="PF00528">
    <property type="entry name" value="BPD_transp_1"/>
    <property type="match status" value="1"/>
</dbReference>
<evidence type="ECO:0000256" key="12">
    <source>
        <dbReference type="RuleBase" id="RU363032"/>
    </source>
</evidence>
<gene>
    <name evidence="14" type="ORF">SAMN02982989_1807</name>
</gene>
<comment type="subcellular location">
    <subcellularLocation>
        <location evidence="1">Cell inner membrane</location>
        <topology evidence="1">Multi-pass membrane protein</topology>
    </subcellularLocation>
    <subcellularLocation>
        <location evidence="12">Cell membrane</location>
        <topology evidence="12">Multi-pass membrane protein</topology>
    </subcellularLocation>
</comment>
<keyword evidence="9 12" id="KW-0472">Membrane</keyword>
<keyword evidence="6" id="KW-0997">Cell inner membrane</keyword>
<reference evidence="15" key="1">
    <citation type="submission" date="2017-04" db="EMBL/GenBank/DDBJ databases">
        <authorList>
            <person name="Varghese N."/>
            <person name="Submissions S."/>
        </authorList>
    </citation>
    <scope>NUCLEOTIDE SEQUENCE [LARGE SCALE GENOMIC DNA]</scope>
    <source>
        <strain evidence="15">B4P</strain>
    </source>
</reference>
<dbReference type="InterPro" id="IPR035906">
    <property type="entry name" value="MetI-like_sf"/>
</dbReference>
<evidence type="ECO:0000256" key="4">
    <source>
        <dbReference type="ARBA" id="ARBA00022448"/>
    </source>
</evidence>
<evidence type="ECO:0000256" key="11">
    <source>
        <dbReference type="ARBA" id="ARBA00040780"/>
    </source>
</evidence>
<proteinExistence type="inferred from homology"/>
<evidence type="ECO:0000256" key="3">
    <source>
        <dbReference type="ARBA" id="ARBA00011557"/>
    </source>
</evidence>
<dbReference type="InterPro" id="IPR000515">
    <property type="entry name" value="MetI-like"/>
</dbReference>
<dbReference type="STRING" id="464029.SAMN02982989_1807"/>
<sequence length="294" mass="33031">MDTKRTTFQNRWLPYVLLAPQLAITLIFFIWPAGQAVKSSFEREDPFGFSTVFVGFTHYARLMQDPAYLDSFVRTAVFAVAVTVVSMVLGLLFAVAVDRLMRSARLYTTLLVWPYAVAPVVAGVLWFFLFNSTTGIIPYYLSFFGVRWDHTLNGTHAMILIIIAAAWKQISYNFLFFLAGLQSVPNTLMEAAAIDGSGPVKRFFDISLPLLSPTTFFLFIVNVNYTMFDTFSIIDATTEGGPAQSTNILVYKVYQDGYLGLNLGSSSAQSVLLMLIVIVLTVVQFRFVERRVQY</sequence>
<evidence type="ECO:0000256" key="6">
    <source>
        <dbReference type="ARBA" id="ARBA00022519"/>
    </source>
</evidence>
<evidence type="ECO:0000256" key="8">
    <source>
        <dbReference type="ARBA" id="ARBA00022989"/>
    </source>
</evidence>
<feature type="transmembrane region" description="Helical" evidence="12">
    <location>
        <begin position="157"/>
        <end position="181"/>
    </location>
</feature>